<reference evidence="14 15" key="1">
    <citation type="submission" date="2024-03" db="EMBL/GenBank/DDBJ databases">
        <title>Novel species of the genus Variovorax.</title>
        <authorList>
            <person name="Liu Q."/>
            <person name="Xin Y.-H."/>
        </authorList>
    </citation>
    <scope>NUCLEOTIDE SEQUENCE [LARGE SCALE GENOMIC DNA]</scope>
    <source>
        <strain evidence="14 15">KACC 18899</strain>
    </source>
</reference>
<dbReference type="GO" id="GO:0005524">
    <property type="term" value="F:ATP binding"/>
    <property type="evidence" value="ECO:0007669"/>
    <property type="project" value="UniProtKB-KW"/>
</dbReference>
<sequence>MEIESNWPTRAIDRSGILTLALTLVLAIASYFFGQPMAIELHWFWMALGSVCMVGLSLVQFVRTKRLQRHDDELHAIVDAVPHVLFFKDAQARYQSINAEFARVFGLDQRKAIGHTDHDLFGAELHERFVAQDRELIASGAARTFEEEIEIGGARHCFESRKRPVYDRRQKLCGIVGVAIDVTEQRAVKRRMEDLNARLGVALDAARMGVWEWNPASGEVRLDPRARDILGLSGTANAEIDFLAKLHPDDVDPVKEYMRIVRSGREVGVYEFRVVDDQGAVRWIEGFMSMDRMRAGYDFVIGVNRDITERRQAEFELSAAKSEAERVLAELGQSRSDLDLALSVGGLGVWRSVTRPLGVPHVNDPAFLDAPIEADQRLREICGFGDGAVMTYRGLFALIDPQDRKRVAERLGELYRQQGGAFRKQFRIFPKARAERIVEVRGSLSMRTDPAAPGTVISFIGIVKDITDEEALKASLVTKAEEARSAVDAKAHFLAMMSHEVRTPLNGVLGMIDLVLDTPLDDDQRTMLMRCRESSVSLLTIINDILDFSKIEARMLDIESRPLSLASLVEDVCATFAAETARKAIGLDFHVDAAIPQFVVGDAVRLRQVLTNLIGNAVKFTDHGQVHVSVMRTPRDELELAVRDTGIGIDPGAVETLFEPFRQADIATTRRFGGTGLGLTIVRQLVELMQGSVRCESALGVGSRFIVTLPLRPWVPSVDSMPGRGASQRLAIDAGRQPAIDRSLPGPATGQGKRVLLAEDHPINREVITRQLVKLGYACDVAEDGQQAWEMLASSGVGAGYALLLTDCHMPRLDGYELTKRLREREAAQSRPRLPIVALTANALPGEAERCLALGMDAYLSKPLQLEDLGRTLSDVLQQGQDGNGAGRASDAGGDPAAPSRYAGLTQLSGGDASKVAKLVQIFVAATETDMRAMDRAAAAADHAALRQLAHRMCSACHQLDEHDAVQAFRAVENQEADDDAQLSRQTLCAYQAAREELESVMQRAQAFVRDVAG</sequence>
<dbReference type="PROSITE" id="PS50113">
    <property type="entry name" value="PAC"/>
    <property type="match status" value="1"/>
</dbReference>
<evidence type="ECO:0000256" key="8">
    <source>
        <dbReference type="SAM" id="Phobius"/>
    </source>
</evidence>
<keyword evidence="15" id="KW-1185">Reference proteome</keyword>
<feature type="transmembrane region" description="Helical" evidence="8">
    <location>
        <begin position="41"/>
        <end position="62"/>
    </location>
</feature>
<keyword evidence="8" id="KW-1133">Transmembrane helix</keyword>
<dbReference type="CDD" id="cd17546">
    <property type="entry name" value="REC_hyHK_CKI1_RcsC-like"/>
    <property type="match status" value="1"/>
</dbReference>
<dbReference type="SMART" id="SM00091">
    <property type="entry name" value="PAS"/>
    <property type="match status" value="2"/>
</dbReference>
<dbReference type="Pfam" id="PF08448">
    <property type="entry name" value="PAS_4"/>
    <property type="match status" value="1"/>
</dbReference>
<evidence type="ECO:0000313" key="14">
    <source>
        <dbReference type="EMBL" id="MEJ8813673.1"/>
    </source>
</evidence>
<dbReference type="InterPro" id="IPR000700">
    <property type="entry name" value="PAS-assoc_C"/>
</dbReference>
<dbReference type="SMART" id="SM00388">
    <property type="entry name" value="HisKA"/>
    <property type="match status" value="1"/>
</dbReference>
<evidence type="ECO:0000256" key="2">
    <source>
        <dbReference type="ARBA" id="ARBA00012438"/>
    </source>
</evidence>
<dbReference type="Pfam" id="PF00512">
    <property type="entry name" value="HisKA"/>
    <property type="match status" value="1"/>
</dbReference>
<feature type="domain" description="PAS" evidence="11">
    <location>
        <begin position="70"/>
        <end position="140"/>
    </location>
</feature>
<dbReference type="InterPro" id="IPR003594">
    <property type="entry name" value="HATPase_dom"/>
</dbReference>
<proteinExistence type="predicted"/>
<dbReference type="CDD" id="cd16922">
    <property type="entry name" value="HATPase_EvgS-ArcB-TorS-like"/>
    <property type="match status" value="1"/>
</dbReference>
<dbReference type="SUPFAM" id="SSF47226">
    <property type="entry name" value="Histidine-containing phosphotransfer domain, HPT domain"/>
    <property type="match status" value="1"/>
</dbReference>
<dbReference type="Gene3D" id="1.20.120.160">
    <property type="entry name" value="HPT domain"/>
    <property type="match status" value="1"/>
</dbReference>
<evidence type="ECO:0000256" key="3">
    <source>
        <dbReference type="ARBA" id="ARBA00022553"/>
    </source>
</evidence>
<dbReference type="Gene3D" id="3.30.450.20">
    <property type="entry name" value="PAS domain"/>
    <property type="match status" value="3"/>
</dbReference>
<evidence type="ECO:0000259" key="13">
    <source>
        <dbReference type="PROSITE" id="PS50894"/>
    </source>
</evidence>
<dbReference type="SUPFAM" id="SSF55874">
    <property type="entry name" value="ATPase domain of HSP90 chaperone/DNA topoisomerase II/histidine kinase"/>
    <property type="match status" value="1"/>
</dbReference>
<dbReference type="Proteomes" id="UP001365846">
    <property type="component" value="Unassembled WGS sequence"/>
</dbReference>
<feature type="modified residue" description="4-aspartylphosphate" evidence="6">
    <location>
        <position position="807"/>
    </location>
</feature>
<evidence type="ECO:0000259" key="9">
    <source>
        <dbReference type="PROSITE" id="PS50109"/>
    </source>
</evidence>
<gene>
    <name evidence="14" type="ORF">WKW77_21480</name>
</gene>
<keyword evidence="4" id="KW-0902">Two-component regulatory system</keyword>
<dbReference type="PANTHER" id="PTHR45339:SF3">
    <property type="entry name" value="HISTIDINE KINASE"/>
    <property type="match status" value="1"/>
</dbReference>
<evidence type="ECO:0000256" key="6">
    <source>
        <dbReference type="PROSITE-ProRule" id="PRU00169"/>
    </source>
</evidence>
<dbReference type="PROSITE" id="PS50109">
    <property type="entry name" value="HIS_KIN"/>
    <property type="match status" value="1"/>
</dbReference>
<feature type="domain" description="Response regulatory" evidence="10">
    <location>
        <begin position="754"/>
        <end position="877"/>
    </location>
</feature>
<dbReference type="InterPro" id="IPR036097">
    <property type="entry name" value="HisK_dim/P_sf"/>
</dbReference>
<dbReference type="InterPro" id="IPR008207">
    <property type="entry name" value="Sig_transdc_His_kin_Hpt_dom"/>
</dbReference>
<feature type="region of interest" description="Disordered" evidence="7">
    <location>
        <begin position="877"/>
        <end position="903"/>
    </location>
</feature>
<organism evidence="14 15">
    <name type="scientific">Variovorax ureilyticus</name>
    <dbReference type="NCBI Taxonomy" id="1836198"/>
    <lineage>
        <taxon>Bacteria</taxon>
        <taxon>Pseudomonadati</taxon>
        <taxon>Pseudomonadota</taxon>
        <taxon>Betaproteobacteria</taxon>
        <taxon>Burkholderiales</taxon>
        <taxon>Comamonadaceae</taxon>
        <taxon>Variovorax</taxon>
    </lineage>
</organism>
<dbReference type="CDD" id="cd00082">
    <property type="entry name" value="HisKA"/>
    <property type="match status" value="1"/>
</dbReference>
<evidence type="ECO:0000256" key="5">
    <source>
        <dbReference type="PROSITE-ProRule" id="PRU00110"/>
    </source>
</evidence>
<dbReference type="InterPro" id="IPR001789">
    <property type="entry name" value="Sig_transdc_resp-reg_receiver"/>
</dbReference>
<dbReference type="Gene3D" id="3.40.50.2300">
    <property type="match status" value="1"/>
</dbReference>
<dbReference type="PRINTS" id="PR00344">
    <property type="entry name" value="BCTRLSENSOR"/>
</dbReference>
<evidence type="ECO:0000256" key="1">
    <source>
        <dbReference type="ARBA" id="ARBA00000085"/>
    </source>
</evidence>
<feature type="domain" description="Histidine kinase" evidence="9">
    <location>
        <begin position="496"/>
        <end position="713"/>
    </location>
</feature>
<feature type="domain" description="HPt" evidence="13">
    <location>
        <begin position="912"/>
        <end position="1005"/>
    </location>
</feature>
<dbReference type="Pfam" id="PF00072">
    <property type="entry name" value="Response_reg"/>
    <property type="match status" value="1"/>
</dbReference>
<name>A0ABU8VJ88_9BURK</name>
<dbReference type="EC" id="2.7.13.3" evidence="2"/>
<dbReference type="InterPro" id="IPR003661">
    <property type="entry name" value="HisK_dim/P_dom"/>
</dbReference>
<keyword evidence="3 6" id="KW-0597">Phosphoprotein</keyword>
<feature type="modified residue" description="Phosphohistidine" evidence="5">
    <location>
        <position position="951"/>
    </location>
</feature>
<dbReference type="PROSITE" id="PS50110">
    <property type="entry name" value="RESPONSE_REGULATORY"/>
    <property type="match status" value="1"/>
</dbReference>
<evidence type="ECO:0000256" key="4">
    <source>
        <dbReference type="ARBA" id="ARBA00023012"/>
    </source>
</evidence>
<evidence type="ECO:0000256" key="7">
    <source>
        <dbReference type="SAM" id="MobiDB-lite"/>
    </source>
</evidence>
<dbReference type="InterPro" id="IPR035965">
    <property type="entry name" value="PAS-like_dom_sf"/>
</dbReference>
<dbReference type="InterPro" id="IPR013656">
    <property type="entry name" value="PAS_4"/>
</dbReference>
<evidence type="ECO:0000313" key="15">
    <source>
        <dbReference type="Proteomes" id="UP001365846"/>
    </source>
</evidence>
<dbReference type="SMART" id="SM00448">
    <property type="entry name" value="REC"/>
    <property type="match status" value="1"/>
</dbReference>
<dbReference type="InterPro" id="IPR011006">
    <property type="entry name" value="CheY-like_superfamily"/>
</dbReference>
<feature type="transmembrane region" description="Helical" evidence="8">
    <location>
        <begin position="15"/>
        <end position="34"/>
    </location>
</feature>
<dbReference type="InterPro" id="IPR000014">
    <property type="entry name" value="PAS"/>
</dbReference>
<dbReference type="PANTHER" id="PTHR45339">
    <property type="entry name" value="HYBRID SIGNAL TRANSDUCTION HISTIDINE KINASE J"/>
    <property type="match status" value="1"/>
</dbReference>
<dbReference type="Gene3D" id="1.10.287.130">
    <property type="match status" value="1"/>
</dbReference>
<dbReference type="InterPro" id="IPR036890">
    <property type="entry name" value="HATPase_C_sf"/>
</dbReference>
<keyword evidence="14" id="KW-0547">Nucleotide-binding</keyword>
<keyword evidence="14" id="KW-0067">ATP-binding</keyword>
<dbReference type="InterPro" id="IPR005467">
    <property type="entry name" value="His_kinase_dom"/>
</dbReference>
<dbReference type="NCBIfam" id="TIGR00229">
    <property type="entry name" value="sensory_box"/>
    <property type="match status" value="2"/>
</dbReference>
<dbReference type="PROSITE" id="PS50112">
    <property type="entry name" value="PAS"/>
    <property type="match status" value="1"/>
</dbReference>
<keyword evidence="8" id="KW-0812">Transmembrane</keyword>
<evidence type="ECO:0000259" key="12">
    <source>
        <dbReference type="PROSITE" id="PS50113"/>
    </source>
</evidence>
<dbReference type="EMBL" id="JBBKZU010000009">
    <property type="protein sequence ID" value="MEJ8813673.1"/>
    <property type="molecule type" value="Genomic_DNA"/>
</dbReference>
<dbReference type="SUPFAM" id="SSF52172">
    <property type="entry name" value="CheY-like"/>
    <property type="match status" value="1"/>
</dbReference>
<dbReference type="CDD" id="cd00130">
    <property type="entry name" value="PAS"/>
    <property type="match status" value="2"/>
</dbReference>
<dbReference type="InterPro" id="IPR036641">
    <property type="entry name" value="HPT_dom_sf"/>
</dbReference>
<dbReference type="Pfam" id="PF02518">
    <property type="entry name" value="HATPase_c"/>
    <property type="match status" value="1"/>
</dbReference>
<comment type="caution">
    <text evidence="14">The sequence shown here is derived from an EMBL/GenBank/DDBJ whole genome shotgun (WGS) entry which is preliminary data.</text>
</comment>
<dbReference type="PROSITE" id="PS50894">
    <property type="entry name" value="HPT"/>
    <property type="match status" value="1"/>
</dbReference>
<dbReference type="InterPro" id="IPR004358">
    <property type="entry name" value="Sig_transdc_His_kin-like_C"/>
</dbReference>
<evidence type="ECO:0000259" key="10">
    <source>
        <dbReference type="PROSITE" id="PS50110"/>
    </source>
</evidence>
<dbReference type="RefSeq" id="WP_340358909.1">
    <property type="nucleotide sequence ID" value="NZ_JBBKZU010000009.1"/>
</dbReference>
<dbReference type="SUPFAM" id="SSF55785">
    <property type="entry name" value="PYP-like sensor domain (PAS domain)"/>
    <property type="match status" value="3"/>
</dbReference>
<feature type="domain" description="PAC" evidence="12">
    <location>
        <begin position="268"/>
        <end position="319"/>
    </location>
</feature>
<keyword evidence="8" id="KW-0472">Membrane</keyword>
<accession>A0ABU8VJ88</accession>
<evidence type="ECO:0000259" key="11">
    <source>
        <dbReference type="PROSITE" id="PS50112"/>
    </source>
</evidence>
<dbReference type="SMART" id="SM00387">
    <property type="entry name" value="HATPase_c"/>
    <property type="match status" value="1"/>
</dbReference>
<dbReference type="SUPFAM" id="SSF47384">
    <property type="entry name" value="Homodimeric domain of signal transducing histidine kinase"/>
    <property type="match status" value="1"/>
</dbReference>
<comment type="catalytic activity">
    <reaction evidence="1">
        <text>ATP + protein L-histidine = ADP + protein N-phospho-L-histidine.</text>
        <dbReference type="EC" id="2.7.13.3"/>
    </reaction>
</comment>
<dbReference type="Gene3D" id="3.30.565.10">
    <property type="entry name" value="Histidine kinase-like ATPase, C-terminal domain"/>
    <property type="match status" value="1"/>
</dbReference>
<protein>
    <recommendedName>
        <fullName evidence="2">histidine kinase</fullName>
        <ecNumber evidence="2">2.7.13.3</ecNumber>
    </recommendedName>
</protein>